<dbReference type="InterPro" id="IPR000086">
    <property type="entry name" value="NUDIX_hydrolase_dom"/>
</dbReference>
<dbReference type="AlphaFoldDB" id="A0A5C7FHL1"/>
<dbReference type="InterPro" id="IPR015797">
    <property type="entry name" value="NUDIX_hydrolase-like_dom_sf"/>
</dbReference>
<dbReference type="RefSeq" id="WP_147929532.1">
    <property type="nucleotide sequence ID" value="NZ_VOXD01000005.1"/>
</dbReference>
<reference evidence="9 10" key="1">
    <citation type="submission" date="2019-08" db="EMBL/GenBank/DDBJ databases">
        <title>Lewinella sp. strain SSH13 Genome sequencing and assembly.</title>
        <authorList>
            <person name="Kim I."/>
        </authorList>
    </citation>
    <scope>NUCLEOTIDE SEQUENCE [LARGE SCALE GENOMIC DNA]</scope>
    <source>
        <strain evidence="9 10">SSH13</strain>
    </source>
</reference>
<dbReference type="SUPFAM" id="SSF55811">
    <property type="entry name" value="Nudix"/>
    <property type="match status" value="1"/>
</dbReference>
<evidence type="ECO:0000256" key="3">
    <source>
        <dbReference type="ARBA" id="ARBA00007275"/>
    </source>
</evidence>
<dbReference type="GO" id="GO:0016787">
    <property type="term" value="F:hydrolase activity"/>
    <property type="evidence" value="ECO:0007669"/>
    <property type="project" value="UniProtKB-KW"/>
</dbReference>
<name>A0A5C7FHL1_9BACT</name>
<comment type="caution">
    <text evidence="9">The sequence shown here is derived from an EMBL/GenBank/DDBJ whole genome shotgun (WGS) entry which is preliminary data.</text>
</comment>
<dbReference type="CDD" id="cd24161">
    <property type="entry name" value="NUDIX_ADPRase_Ndx2"/>
    <property type="match status" value="1"/>
</dbReference>
<dbReference type="OrthoDB" id="9806150at2"/>
<evidence type="ECO:0000256" key="1">
    <source>
        <dbReference type="ARBA" id="ARBA00000847"/>
    </source>
</evidence>
<evidence type="ECO:0000256" key="5">
    <source>
        <dbReference type="ARBA" id="ARBA00022801"/>
    </source>
</evidence>
<dbReference type="PANTHER" id="PTHR11839">
    <property type="entry name" value="UDP/ADP-SUGAR PYROPHOSPHATASE"/>
    <property type="match status" value="1"/>
</dbReference>
<keyword evidence="10" id="KW-1185">Reference proteome</keyword>
<evidence type="ECO:0000259" key="8">
    <source>
        <dbReference type="PROSITE" id="PS51462"/>
    </source>
</evidence>
<gene>
    <name evidence="9" type="ORF">FUA23_04490</name>
</gene>
<comment type="similarity">
    <text evidence="3">Belongs to the Nudix hydrolase family. NudK subfamily.</text>
</comment>
<proteinExistence type="inferred from homology"/>
<dbReference type="Pfam" id="PF00293">
    <property type="entry name" value="NUDIX"/>
    <property type="match status" value="1"/>
</dbReference>
<evidence type="ECO:0000313" key="10">
    <source>
        <dbReference type="Proteomes" id="UP000321907"/>
    </source>
</evidence>
<accession>A0A5C7FHL1</accession>
<dbReference type="GO" id="GO:0005829">
    <property type="term" value="C:cytosol"/>
    <property type="evidence" value="ECO:0007669"/>
    <property type="project" value="TreeGrafter"/>
</dbReference>
<dbReference type="GO" id="GO:0006753">
    <property type="term" value="P:nucleoside phosphate metabolic process"/>
    <property type="evidence" value="ECO:0007669"/>
    <property type="project" value="TreeGrafter"/>
</dbReference>
<evidence type="ECO:0000256" key="2">
    <source>
        <dbReference type="ARBA" id="ARBA00001946"/>
    </source>
</evidence>
<dbReference type="Gene3D" id="3.90.79.10">
    <property type="entry name" value="Nucleoside Triphosphate Pyrophosphohydrolase"/>
    <property type="match status" value="1"/>
</dbReference>
<dbReference type="EMBL" id="VOXD01000005">
    <property type="protein sequence ID" value="TXF90704.1"/>
    <property type="molecule type" value="Genomic_DNA"/>
</dbReference>
<evidence type="ECO:0000313" key="9">
    <source>
        <dbReference type="EMBL" id="TXF90704.1"/>
    </source>
</evidence>
<dbReference type="Proteomes" id="UP000321907">
    <property type="component" value="Unassembled WGS sequence"/>
</dbReference>
<dbReference type="GO" id="GO:0019693">
    <property type="term" value="P:ribose phosphate metabolic process"/>
    <property type="evidence" value="ECO:0007669"/>
    <property type="project" value="TreeGrafter"/>
</dbReference>
<sequence length="189" mass="21201">MPENPWKKLSASVPYENPWIRVEHHEVLNPAGNPGVYGLVKFKNHAIGIVPVDEKGYTWLVGQYRYALDTYEWEIPEGGCPVGTDTLDTAKRELKEETGLVAKEWIKLMDFHLSNSVTDEYGVAYLAKGLTQEAAEPEETEELTLRRIPLTEAIRMTMDGRIKDALSILALQRVALMMNSGGENRLGGE</sequence>
<comment type="catalytic activity">
    <reaction evidence="1">
        <text>GDP-alpha-D-mannose + H2O = alpha-D-mannose 1-phosphate + GMP + 2 H(+)</text>
        <dbReference type="Rhea" id="RHEA:27978"/>
        <dbReference type="ChEBI" id="CHEBI:15377"/>
        <dbReference type="ChEBI" id="CHEBI:15378"/>
        <dbReference type="ChEBI" id="CHEBI:57527"/>
        <dbReference type="ChEBI" id="CHEBI:58115"/>
        <dbReference type="ChEBI" id="CHEBI:58409"/>
    </reaction>
</comment>
<evidence type="ECO:0000256" key="7">
    <source>
        <dbReference type="ARBA" id="ARBA00032272"/>
    </source>
</evidence>
<dbReference type="PANTHER" id="PTHR11839:SF18">
    <property type="entry name" value="NUDIX HYDROLASE DOMAIN-CONTAINING PROTEIN"/>
    <property type="match status" value="1"/>
</dbReference>
<protein>
    <recommendedName>
        <fullName evidence="4">GDP-mannose pyrophosphatase</fullName>
    </recommendedName>
    <alternativeName>
        <fullName evidence="6">GDP-mannose hydrolase</fullName>
    </alternativeName>
    <alternativeName>
        <fullName evidence="7">GDPMK</fullName>
    </alternativeName>
</protein>
<dbReference type="PROSITE" id="PS51462">
    <property type="entry name" value="NUDIX"/>
    <property type="match status" value="1"/>
</dbReference>
<comment type="cofactor">
    <cofactor evidence="2">
        <name>Mg(2+)</name>
        <dbReference type="ChEBI" id="CHEBI:18420"/>
    </cofactor>
</comment>
<feature type="domain" description="Nudix hydrolase" evidence="8">
    <location>
        <begin position="42"/>
        <end position="170"/>
    </location>
</feature>
<organism evidence="9 10">
    <name type="scientific">Neolewinella aurantiaca</name>
    <dbReference type="NCBI Taxonomy" id="2602767"/>
    <lineage>
        <taxon>Bacteria</taxon>
        <taxon>Pseudomonadati</taxon>
        <taxon>Bacteroidota</taxon>
        <taxon>Saprospiria</taxon>
        <taxon>Saprospirales</taxon>
        <taxon>Lewinellaceae</taxon>
        <taxon>Neolewinella</taxon>
    </lineage>
</organism>
<keyword evidence="5 9" id="KW-0378">Hydrolase</keyword>
<evidence type="ECO:0000256" key="6">
    <source>
        <dbReference type="ARBA" id="ARBA00032162"/>
    </source>
</evidence>
<evidence type="ECO:0000256" key="4">
    <source>
        <dbReference type="ARBA" id="ARBA00016377"/>
    </source>
</evidence>